<proteinExistence type="predicted"/>
<evidence type="ECO:0000313" key="1">
    <source>
        <dbReference type="EMBL" id="MPC21312.1"/>
    </source>
</evidence>
<dbReference type="Proteomes" id="UP000324222">
    <property type="component" value="Unassembled WGS sequence"/>
</dbReference>
<comment type="caution">
    <text evidence="1">The sequence shown here is derived from an EMBL/GenBank/DDBJ whole genome shotgun (WGS) entry which is preliminary data.</text>
</comment>
<dbReference type="AlphaFoldDB" id="A0A5B7DIE5"/>
<organism evidence="1 2">
    <name type="scientific">Portunus trituberculatus</name>
    <name type="common">Swimming crab</name>
    <name type="synonym">Neptunus trituberculatus</name>
    <dbReference type="NCBI Taxonomy" id="210409"/>
    <lineage>
        <taxon>Eukaryota</taxon>
        <taxon>Metazoa</taxon>
        <taxon>Ecdysozoa</taxon>
        <taxon>Arthropoda</taxon>
        <taxon>Crustacea</taxon>
        <taxon>Multicrustacea</taxon>
        <taxon>Malacostraca</taxon>
        <taxon>Eumalacostraca</taxon>
        <taxon>Eucarida</taxon>
        <taxon>Decapoda</taxon>
        <taxon>Pleocyemata</taxon>
        <taxon>Brachyura</taxon>
        <taxon>Eubrachyura</taxon>
        <taxon>Portunoidea</taxon>
        <taxon>Portunidae</taxon>
        <taxon>Portuninae</taxon>
        <taxon>Portunus</taxon>
    </lineage>
</organism>
<accession>A0A5B7DIE5</accession>
<gene>
    <name evidence="1" type="ORF">E2C01_014294</name>
</gene>
<dbReference type="EMBL" id="VSRR010000964">
    <property type="protein sequence ID" value="MPC21312.1"/>
    <property type="molecule type" value="Genomic_DNA"/>
</dbReference>
<name>A0A5B7DIE5_PORTR</name>
<reference evidence="1 2" key="1">
    <citation type="submission" date="2019-05" db="EMBL/GenBank/DDBJ databases">
        <title>Another draft genome of Portunus trituberculatus and its Hox gene families provides insights of decapod evolution.</title>
        <authorList>
            <person name="Jeong J.-H."/>
            <person name="Song I."/>
            <person name="Kim S."/>
            <person name="Choi T."/>
            <person name="Kim D."/>
            <person name="Ryu S."/>
            <person name="Kim W."/>
        </authorList>
    </citation>
    <scope>NUCLEOTIDE SEQUENCE [LARGE SCALE GENOMIC DNA]</scope>
    <source>
        <tissue evidence="1">Muscle</tissue>
    </source>
</reference>
<evidence type="ECO:0000313" key="2">
    <source>
        <dbReference type="Proteomes" id="UP000324222"/>
    </source>
</evidence>
<protein>
    <submittedName>
        <fullName evidence="1">Uncharacterized protein</fullName>
    </submittedName>
</protein>
<sequence>MTRLSLGEQQALLTNTIWELIRSDKSPYYPNKLPPDHDSTLKKTLNAVDECEGLLNYRP</sequence>
<keyword evidence="2" id="KW-1185">Reference proteome</keyword>